<evidence type="ECO:0000256" key="1">
    <source>
        <dbReference type="SAM" id="MobiDB-lite"/>
    </source>
</evidence>
<accession>A0ABY4FYT1</accession>
<reference evidence="2 3" key="1">
    <citation type="submission" date="2022-04" db="EMBL/GenBank/DDBJ databases">
        <title>Leucobacter sp. isolated from rhizosphere of onion.</title>
        <authorList>
            <person name="Won M."/>
            <person name="Lee C.-M."/>
            <person name="Woen H.-Y."/>
            <person name="Kwon S.-W."/>
        </authorList>
    </citation>
    <scope>NUCLEOTIDE SEQUENCE [LARGE SCALE GENOMIC DNA]</scope>
    <source>
        <strain evidence="2 3">H25R-14</strain>
    </source>
</reference>
<feature type="region of interest" description="Disordered" evidence="1">
    <location>
        <begin position="1"/>
        <end position="43"/>
    </location>
</feature>
<dbReference type="EMBL" id="CP095043">
    <property type="protein sequence ID" value="UOQ61446.1"/>
    <property type="molecule type" value="Genomic_DNA"/>
</dbReference>
<protein>
    <submittedName>
        <fullName evidence="2">DUF1801 domain-containing protein</fullName>
    </submittedName>
</protein>
<gene>
    <name evidence="2" type="ORF">MUN76_05605</name>
</gene>
<proteinExistence type="predicted"/>
<keyword evidence="3" id="KW-1185">Reference proteome</keyword>
<feature type="compositionally biased region" description="Basic and acidic residues" evidence="1">
    <location>
        <begin position="15"/>
        <end position="34"/>
    </location>
</feature>
<name>A0ABY4FYT1_9MICO</name>
<evidence type="ECO:0000313" key="3">
    <source>
        <dbReference type="Proteomes" id="UP000831775"/>
    </source>
</evidence>
<sequence length="153" mass="16515">MSAATTDTTGGGFSEEERQAMRDRAAELRAESSRAKGSAKKQAAEELDALEKIAAMADGDRELAERVHALVTTHAPDLRPKVWYGQPAYARDGKVVCFFRSGIGDKERYSTLGFSSNAALDDASGLWPTSYALTEITPTAEARIIELVTQAMS</sequence>
<evidence type="ECO:0000313" key="2">
    <source>
        <dbReference type="EMBL" id="UOQ61446.1"/>
    </source>
</evidence>
<organism evidence="2 3">
    <name type="scientific">Leucobacter rhizosphaerae</name>
    <dbReference type="NCBI Taxonomy" id="2932245"/>
    <lineage>
        <taxon>Bacteria</taxon>
        <taxon>Bacillati</taxon>
        <taxon>Actinomycetota</taxon>
        <taxon>Actinomycetes</taxon>
        <taxon>Micrococcales</taxon>
        <taxon>Microbacteriaceae</taxon>
        <taxon>Leucobacter</taxon>
    </lineage>
</organism>
<dbReference type="Proteomes" id="UP000831775">
    <property type="component" value="Chromosome"/>
</dbReference>
<dbReference type="RefSeq" id="WP_244687910.1">
    <property type="nucleotide sequence ID" value="NZ_CP095043.1"/>
</dbReference>
<dbReference type="Gene3D" id="3.90.1150.200">
    <property type="match status" value="1"/>
</dbReference>
<dbReference type="SUPFAM" id="SSF159888">
    <property type="entry name" value="YdhG-like"/>
    <property type="match status" value="1"/>
</dbReference>